<gene>
    <name evidence="7" type="ORF">JM93_03832</name>
</gene>
<evidence type="ECO:0000256" key="3">
    <source>
        <dbReference type="ARBA" id="ARBA00022801"/>
    </source>
</evidence>
<organism evidence="7 8">
    <name type="scientific">Roseibium hamelinense</name>
    <dbReference type="NCBI Taxonomy" id="150831"/>
    <lineage>
        <taxon>Bacteria</taxon>
        <taxon>Pseudomonadati</taxon>
        <taxon>Pseudomonadota</taxon>
        <taxon>Alphaproteobacteria</taxon>
        <taxon>Hyphomicrobiales</taxon>
        <taxon>Stappiaceae</taxon>
        <taxon>Roseibium</taxon>
    </lineage>
</organism>
<dbReference type="Proteomes" id="UP000320593">
    <property type="component" value="Unassembled WGS sequence"/>
</dbReference>
<sequence length="148" mass="16406">MTCQRILFVCLGNICRSPLAQGIFEKRAQDIGQADAFSFDSAGTGAWHVGNPPDPRSIDIARVHGIDISSQRARQIVRSDLEDFDVILAMDSNNLANLNRMAPVGPVARIELLFQSPARDVPDPYYGGDGGFNTVFRMIRERSEEILR</sequence>
<dbReference type="GO" id="GO:0004725">
    <property type="term" value="F:protein tyrosine phosphatase activity"/>
    <property type="evidence" value="ECO:0007669"/>
    <property type="project" value="UniProtKB-EC"/>
</dbReference>
<evidence type="ECO:0000259" key="6">
    <source>
        <dbReference type="SMART" id="SM00226"/>
    </source>
</evidence>
<dbReference type="AlphaFoldDB" id="A0A562SMH6"/>
<dbReference type="Gene3D" id="3.40.50.2300">
    <property type="match status" value="1"/>
</dbReference>
<dbReference type="EC" id="3.1.3.48" evidence="2"/>
<dbReference type="EMBL" id="VLLF01000010">
    <property type="protein sequence ID" value="TWI81870.1"/>
    <property type="molecule type" value="Genomic_DNA"/>
</dbReference>
<name>A0A562SMH6_9HYPH</name>
<evidence type="ECO:0000256" key="5">
    <source>
        <dbReference type="PIRSR" id="PIRSR617867-1"/>
    </source>
</evidence>
<dbReference type="SMART" id="SM00226">
    <property type="entry name" value="LMWPc"/>
    <property type="match status" value="1"/>
</dbReference>
<dbReference type="InterPro" id="IPR017867">
    <property type="entry name" value="Tyr_phospatase_low_mol_wt"/>
</dbReference>
<proteinExistence type="inferred from homology"/>
<evidence type="ECO:0000313" key="7">
    <source>
        <dbReference type="EMBL" id="TWI81870.1"/>
    </source>
</evidence>
<dbReference type="PANTHER" id="PTHR11717:SF7">
    <property type="entry name" value="LOW MOLECULAR WEIGHT PHOSPHOTYROSINE PROTEIN PHOSPHATASE"/>
    <property type="match status" value="1"/>
</dbReference>
<comment type="similarity">
    <text evidence="1">Belongs to the low molecular weight phosphotyrosine protein phosphatase family.</text>
</comment>
<evidence type="ECO:0000313" key="8">
    <source>
        <dbReference type="Proteomes" id="UP000320593"/>
    </source>
</evidence>
<evidence type="ECO:0000256" key="1">
    <source>
        <dbReference type="ARBA" id="ARBA00011063"/>
    </source>
</evidence>
<dbReference type="InterPro" id="IPR050438">
    <property type="entry name" value="LMW_PTPase"/>
</dbReference>
<feature type="active site" evidence="5">
    <location>
        <position position="16"/>
    </location>
</feature>
<keyword evidence="4" id="KW-0904">Protein phosphatase</keyword>
<keyword evidence="8" id="KW-1185">Reference proteome</keyword>
<dbReference type="PRINTS" id="PR00719">
    <property type="entry name" value="LMWPTPASE"/>
</dbReference>
<keyword evidence="3" id="KW-0378">Hydrolase</keyword>
<evidence type="ECO:0000256" key="2">
    <source>
        <dbReference type="ARBA" id="ARBA00013064"/>
    </source>
</evidence>
<dbReference type="Pfam" id="PF01451">
    <property type="entry name" value="LMWPc"/>
    <property type="match status" value="1"/>
</dbReference>
<reference evidence="7 8" key="1">
    <citation type="submission" date="2019-07" db="EMBL/GenBank/DDBJ databases">
        <title>Genomic Encyclopedia of Archaeal and Bacterial Type Strains, Phase II (KMG-II): from individual species to whole genera.</title>
        <authorList>
            <person name="Goeker M."/>
        </authorList>
    </citation>
    <scope>NUCLEOTIDE SEQUENCE [LARGE SCALE GENOMIC DNA]</scope>
    <source>
        <strain evidence="7 8">ATCC BAA-252</strain>
    </source>
</reference>
<dbReference type="CDD" id="cd16343">
    <property type="entry name" value="LMWPTP"/>
    <property type="match status" value="1"/>
</dbReference>
<dbReference type="InterPro" id="IPR036196">
    <property type="entry name" value="Ptyr_pPase_sf"/>
</dbReference>
<accession>A0A562SMH6</accession>
<feature type="domain" description="Phosphotyrosine protein phosphatase I" evidence="6">
    <location>
        <begin position="4"/>
        <end position="148"/>
    </location>
</feature>
<dbReference type="RefSeq" id="WP_145346485.1">
    <property type="nucleotide sequence ID" value="NZ_SMLY01000072.1"/>
</dbReference>
<comment type="caution">
    <text evidence="7">The sequence shown here is derived from an EMBL/GenBank/DDBJ whole genome shotgun (WGS) entry which is preliminary data.</text>
</comment>
<feature type="active site" description="Nucleophile" evidence="5">
    <location>
        <position position="10"/>
    </location>
</feature>
<dbReference type="PANTHER" id="PTHR11717">
    <property type="entry name" value="LOW MOLECULAR WEIGHT PROTEIN TYROSINE PHOSPHATASE"/>
    <property type="match status" value="1"/>
</dbReference>
<dbReference type="OrthoDB" id="9784339at2"/>
<protein>
    <recommendedName>
        <fullName evidence="2">protein-tyrosine-phosphatase</fullName>
        <ecNumber evidence="2">3.1.3.48</ecNumber>
    </recommendedName>
</protein>
<dbReference type="InterPro" id="IPR023485">
    <property type="entry name" value="Ptyr_pPase"/>
</dbReference>
<feature type="active site" description="Proton donor" evidence="5">
    <location>
        <position position="123"/>
    </location>
</feature>
<evidence type="ECO:0000256" key="4">
    <source>
        <dbReference type="ARBA" id="ARBA00022912"/>
    </source>
</evidence>
<dbReference type="SUPFAM" id="SSF52788">
    <property type="entry name" value="Phosphotyrosine protein phosphatases I"/>
    <property type="match status" value="1"/>
</dbReference>